<name>S3CQC8_GLAL2</name>
<dbReference type="GO" id="GO:0016787">
    <property type="term" value="F:hydrolase activity"/>
    <property type="evidence" value="ECO:0007669"/>
    <property type="project" value="UniProtKB-KW"/>
</dbReference>
<evidence type="ECO:0000256" key="4">
    <source>
        <dbReference type="ARBA" id="ARBA00022840"/>
    </source>
</evidence>
<feature type="region of interest" description="Disordered" evidence="5">
    <location>
        <begin position="558"/>
        <end position="585"/>
    </location>
</feature>
<dbReference type="InterPro" id="IPR055124">
    <property type="entry name" value="PIN-like_DDX60"/>
</dbReference>
<dbReference type="CDD" id="cd18025">
    <property type="entry name" value="DEXHc_DDX60"/>
    <property type="match status" value="1"/>
</dbReference>
<evidence type="ECO:0000256" key="2">
    <source>
        <dbReference type="ARBA" id="ARBA00022801"/>
    </source>
</evidence>
<gene>
    <name evidence="8" type="ORF">GLAREA_09793</name>
</gene>
<dbReference type="Pfam" id="PF00271">
    <property type="entry name" value="Helicase_C"/>
    <property type="match status" value="1"/>
</dbReference>
<dbReference type="OrthoDB" id="2320933at2759"/>
<protein>
    <submittedName>
        <fullName evidence="8">p-loop containing nucleoside triphosphate hydrolase</fullName>
    </submittedName>
</protein>
<dbReference type="InterPro" id="IPR059032">
    <property type="entry name" value="WHD_DDX60"/>
</dbReference>
<dbReference type="GO" id="GO:0005524">
    <property type="term" value="F:ATP binding"/>
    <property type="evidence" value="ECO:0007669"/>
    <property type="project" value="UniProtKB-KW"/>
</dbReference>
<evidence type="ECO:0000313" key="8">
    <source>
        <dbReference type="EMBL" id="EPE28672.1"/>
    </source>
</evidence>
<dbReference type="GO" id="GO:0004386">
    <property type="term" value="F:helicase activity"/>
    <property type="evidence" value="ECO:0007669"/>
    <property type="project" value="UniProtKB-KW"/>
</dbReference>
<dbReference type="InterPro" id="IPR027417">
    <property type="entry name" value="P-loop_NTPase"/>
</dbReference>
<dbReference type="GeneID" id="19468840"/>
<feature type="compositionally biased region" description="Polar residues" evidence="5">
    <location>
        <begin position="1113"/>
        <end position="1123"/>
    </location>
</feature>
<dbReference type="eggNOG" id="KOG0949">
    <property type="taxonomic scope" value="Eukaryota"/>
</dbReference>
<dbReference type="Proteomes" id="UP000016922">
    <property type="component" value="Unassembled WGS sequence"/>
</dbReference>
<dbReference type="InterPro" id="IPR011545">
    <property type="entry name" value="DEAD/DEAH_box_helicase_dom"/>
</dbReference>
<dbReference type="PANTHER" id="PTHR44533">
    <property type="entry name" value="DEAD/H RNA HELICASE, PUTATIVE-RELATED"/>
    <property type="match status" value="1"/>
</dbReference>
<evidence type="ECO:0000256" key="5">
    <source>
        <dbReference type="SAM" id="MobiDB-lite"/>
    </source>
</evidence>
<keyword evidence="9" id="KW-1185">Reference proteome</keyword>
<sequence length="1842" mass="207184">MAVVIETRDQDPLRGTASVLSWYDSTRPMFIDLVGDYAGKELFLVEGDSLLRECFEDERIDFDSGFQILHFVYVVEKFLENLKKRHCSFHIAFFEENARLCIPPGVNTTHRSRYLLARTVIKHHLSLRLPGAYPDVEVNVFPALKSKEFADYLHDTPIHFVMMHDGSSRSKRITEADSKEDEDLVKILLRGAIWWWNTHRLNVSLINRIEFRDSKVFTMIVESFTASSKRKLLMTSNFTKEIKETGQKLQNLREGDVKGTEADETDLEDLSGCPPGVTTSESYFLAAFGVSELLNNEDCDIPLASAFILHSITLKHTALSERRLPLIKFDDAFEIVIDELLAKLSNVFQHTLEDQSWAHFVKERQLDIDTIDIIDGRVFRAVIQAMRTTDIESKLSAGATKDWKMMSRIVMHLAEEELSMKGSAKVKSVDIEKVKQEADPATENLAVLPFSHPVFDKHLECIHVETDNSLPAKLGSMRLFRETTHWHNYKKPLNPKAPVVVKVSKWRNPLRMNQFYMKEMTAYAASLTGAKGKALEPETITVGPKHLVKIVESKPASGPAAKKLEAANKQGDKGKAVAKKGSKNAAAGLSAKDKMIADNEKRRDVLEGNKAFSAWAMKKKEFDLISSDQERYLKTDEYLKGLDATKTNYLEGELNTYALQSLLSWWSEVAKTKNKSAGYHIVALIWTRIRTICGLTSAVSKDIETEVTKVCKLLGIEDVLTQFSSSPTDRKLSFAFKYPTSTQHLRIDMSQSEFQLNHCGPYMDRNLDAKPDARVSSFVPDGWQRDVLDQLDANKSVFVVAPTSAGKTFISFYAMEQVLRADNDGVLIYVAPTKALVNQIAAEVQGRFSKKFNLTGKGVWAIHTRDYRIGNSTGCQILVTVPHILQIMLLSPSNSKSWAPRVRRIIFDEIHSIGQAEDGVVWEQLLLLAPCPIIALSATVGNPEQFNDWLIETQKATGTELKMIQHGTRYSDLRKYMYEPPKSFKFEGFGVPNRAGLGLDGLTGFETFHPVASLVDKSRGMPDDLALEPRDCLSLWKAMVKCQTGNFKVPSSLDPAKALPKCIRKLDIFAWEKELKKVLLKWMADSKSPFDQVVAELMPKTGALENSNEESSPTSSIADNNTINPLDLKDTTLPLLYQLHSRRALPAILFNYDRGQCESIAYAILAQLQEAESRWKEGSEWKRWMEGYEVYKAEKDKKSRKPAKPAKKTKDTDDEGGSKMDRMREEATDGSSKYDLFDPEAPQAEFSFADPKKLQKSELDDFIKALRWKDIKEELIELLKRGVGIHHSGMNRKYRQCVEMLFRKGFLRVVVATGTLSLGINMPCATVVFSGDSVFLTALNFRQAAGRSGRRGFDLLGNVVFQGISRERASRLLSSRLPELTGHFPITTTLVLRLFTLLNGSKSEYAEKAVNSLLSQPRLYLGGQSFKEQVLHHLRFSIEYLRRNDLLGPNGEPVNFTSCVSHLYFTENSSFAFHALLKGRFFHELCADIDTKTDMVLQKMILVLSHLFGRRVCREIDDPEEAEAIKRSPSIVYLPSMPEEATQILRKHNKDTLEIFSTYVKTFAAQHVKEEQNSLPLTHTHVGGSSAAQKTNGETLSNGSAKVNGNTKTETNNDSYLPSLPAPHARSAFVALSGLGDKFDTIEDLCSSTREGVFLEAAVIPHLEIHPDETRTPLNAYLLDFYMHGALEPLELANGIRKSDVWFVLNDFSMILATIVTSLAVYLGLGTDADPEMLDVMGSGDTIENDGDEKLAVNTEPQESSAPMKIGTPIQPPPVMKKGKKVADDWDASEDTMTAEEDYLKEKGMENSAVTDDEEYEQLMNVYKAFRKLKTQFDEKFYAIWA</sequence>
<dbReference type="GO" id="GO:0005737">
    <property type="term" value="C:cytoplasm"/>
    <property type="evidence" value="ECO:0007669"/>
    <property type="project" value="TreeGrafter"/>
</dbReference>
<evidence type="ECO:0000259" key="7">
    <source>
        <dbReference type="PROSITE" id="PS51194"/>
    </source>
</evidence>
<evidence type="ECO:0000313" key="9">
    <source>
        <dbReference type="Proteomes" id="UP000016922"/>
    </source>
</evidence>
<dbReference type="EMBL" id="KE145368">
    <property type="protein sequence ID" value="EPE28672.1"/>
    <property type="molecule type" value="Genomic_DNA"/>
</dbReference>
<feature type="domain" description="Helicase C-terminal" evidence="7">
    <location>
        <begin position="1250"/>
        <end position="1398"/>
    </location>
</feature>
<keyword evidence="1" id="KW-0547">Nucleotide-binding</keyword>
<proteinExistence type="predicted"/>
<dbReference type="SUPFAM" id="SSF52540">
    <property type="entry name" value="P-loop containing nucleoside triphosphate hydrolases"/>
    <property type="match status" value="1"/>
</dbReference>
<evidence type="ECO:0000259" key="6">
    <source>
        <dbReference type="PROSITE" id="PS51192"/>
    </source>
</evidence>
<keyword evidence="2 8" id="KW-0378">Hydrolase</keyword>
<dbReference type="KEGG" id="glz:GLAREA_09793"/>
<reference evidence="8 9" key="1">
    <citation type="journal article" date="2013" name="BMC Genomics">
        <title>Genomics-driven discovery of the pneumocandin biosynthetic gene cluster in the fungus Glarea lozoyensis.</title>
        <authorList>
            <person name="Chen L."/>
            <person name="Yue Q."/>
            <person name="Zhang X."/>
            <person name="Xiang M."/>
            <person name="Wang C."/>
            <person name="Li S."/>
            <person name="Che Y."/>
            <person name="Ortiz-Lopez F.J."/>
            <person name="Bills G.F."/>
            <person name="Liu X."/>
            <person name="An Z."/>
        </authorList>
    </citation>
    <scope>NUCLEOTIDE SEQUENCE [LARGE SCALE GENOMIC DNA]</scope>
    <source>
        <strain evidence="9">ATCC 20868 / MF5171</strain>
    </source>
</reference>
<dbReference type="RefSeq" id="XP_008084580.1">
    <property type="nucleotide sequence ID" value="XM_008086389.1"/>
</dbReference>
<dbReference type="Gene3D" id="3.40.50.300">
    <property type="entry name" value="P-loop containing nucleotide triphosphate hydrolases"/>
    <property type="match status" value="2"/>
</dbReference>
<feature type="compositionally biased region" description="Polar residues" evidence="5">
    <location>
        <begin position="1586"/>
        <end position="1615"/>
    </location>
</feature>
<dbReference type="Pfam" id="PF00270">
    <property type="entry name" value="DEAD"/>
    <property type="match status" value="1"/>
</dbReference>
<feature type="region of interest" description="Disordered" evidence="5">
    <location>
        <begin position="1195"/>
        <end position="1235"/>
    </location>
</feature>
<feature type="compositionally biased region" description="Basic and acidic residues" evidence="5">
    <location>
        <begin position="562"/>
        <end position="575"/>
    </location>
</feature>
<dbReference type="PANTHER" id="PTHR44533:SF4">
    <property type="entry name" value="DEAD_H RNA HELICASE, PUTATIVE-RELATED"/>
    <property type="match status" value="1"/>
</dbReference>
<dbReference type="HOGENOM" id="CLU_002305_2_0_1"/>
<dbReference type="Pfam" id="PF23002">
    <property type="entry name" value="PIN-like_DDX60"/>
    <property type="match status" value="1"/>
</dbReference>
<evidence type="ECO:0000256" key="3">
    <source>
        <dbReference type="ARBA" id="ARBA00022806"/>
    </source>
</evidence>
<dbReference type="InterPro" id="IPR052431">
    <property type="entry name" value="SKI2_subfamily_helicases"/>
</dbReference>
<feature type="compositionally biased region" description="Basic residues" evidence="5">
    <location>
        <begin position="1198"/>
        <end position="1207"/>
    </location>
</feature>
<keyword evidence="3" id="KW-0347">Helicase</keyword>
<feature type="domain" description="Helicase ATP-binding" evidence="6">
    <location>
        <begin position="788"/>
        <end position="958"/>
    </location>
</feature>
<keyword evidence="4" id="KW-0067">ATP-binding</keyword>
<accession>S3CQC8</accession>
<organism evidence="8 9">
    <name type="scientific">Glarea lozoyensis (strain ATCC 20868 / MF5171)</name>
    <dbReference type="NCBI Taxonomy" id="1116229"/>
    <lineage>
        <taxon>Eukaryota</taxon>
        <taxon>Fungi</taxon>
        <taxon>Dikarya</taxon>
        <taxon>Ascomycota</taxon>
        <taxon>Pezizomycotina</taxon>
        <taxon>Leotiomycetes</taxon>
        <taxon>Helotiales</taxon>
        <taxon>Helotiaceae</taxon>
        <taxon>Glarea</taxon>
    </lineage>
</organism>
<dbReference type="OMA" id="GYFHRLC"/>
<dbReference type="Pfam" id="PF26076">
    <property type="entry name" value="WHD_DDX60"/>
    <property type="match status" value="1"/>
</dbReference>
<feature type="compositionally biased region" description="Basic and acidic residues" evidence="5">
    <location>
        <begin position="1208"/>
        <end position="1227"/>
    </location>
</feature>
<dbReference type="SMART" id="SM00490">
    <property type="entry name" value="HELICc"/>
    <property type="match status" value="1"/>
</dbReference>
<dbReference type="STRING" id="1116229.S3CQC8"/>
<dbReference type="InterPro" id="IPR014001">
    <property type="entry name" value="Helicase_ATP-bd"/>
</dbReference>
<feature type="region of interest" description="Disordered" evidence="5">
    <location>
        <begin position="1574"/>
        <end position="1615"/>
    </location>
</feature>
<dbReference type="PROSITE" id="PS51194">
    <property type="entry name" value="HELICASE_CTER"/>
    <property type="match status" value="1"/>
</dbReference>
<dbReference type="FunFam" id="3.40.50.300:FF:001039">
    <property type="entry name" value="ATP-dependent RNA helicase DDX60"/>
    <property type="match status" value="1"/>
</dbReference>
<dbReference type="InterPro" id="IPR001650">
    <property type="entry name" value="Helicase_C-like"/>
</dbReference>
<dbReference type="SMART" id="SM00487">
    <property type="entry name" value="DEXDc"/>
    <property type="match status" value="1"/>
</dbReference>
<feature type="region of interest" description="Disordered" evidence="5">
    <location>
        <begin position="1755"/>
        <end position="1779"/>
    </location>
</feature>
<evidence type="ECO:0000256" key="1">
    <source>
        <dbReference type="ARBA" id="ARBA00022741"/>
    </source>
</evidence>
<dbReference type="PROSITE" id="PS51192">
    <property type="entry name" value="HELICASE_ATP_BIND_1"/>
    <property type="match status" value="1"/>
</dbReference>
<dbReference type="GO" id="GO:0003676">
    <property type="term" value="F:nucleic acid binding"/>
    <property type="evidence" value="ECO:0007669"/>
    <property type="project" value="InterPro"/>
</dbReference>
<feature type="region of interest" description="Disordered" evidence="5">
    <location>
        <begin position="1104"/>
        <end position="1123"/>
    </location>
</feature>